<evidence type="ECO:0000313" key="2">
    <source>
        <dbReference type="Proteomes" id="UP000324897"/>
    </source>
</evidence>
<name>A0A5J9VQC8_9POAL</name>
<proteinExistence type="predicted"/>
<organism evidence="1 2">
    <name type="scientific">Eragrostis curvula</name>
    <name type="common">weeping love grass</name>
    <dbReference type="NCBI Taxonomy" id="38414"/>
    <lineage>
        <taxon>Eukaryota</taxon>
        <taxon>Viridiplantae</taxon>
        <taxon>Streptophyta</taxon>
        <taxon>Embryophyta</taxon>
        <taxon>Tracheophyta</taxon>
        <taxon>Spermatophyta</taxon>
        <taxon>Magnoliopsida</taxon>
        <taxon>Liliopsida</taxon>
        <taxon>Poales</taxon>
        <taxon>Poaceae</taxon>
        <taxon>PACMAD clade</taxon>
        <taxon>Chloridoideae</taxon>
        <taxon>Eragrostideae</taxon>
        <taxon>Eragrostidinae</taxon>
        <taxon>Eragrostis</taxon>
    </lineage>
</organism>
<protein>
    <recommendedName>
        <fullName evidence="3">Fungal lipase-like domain-containing protein</fullName>
    </recommendedName>
</protein>
<comment type="caution">
    <text evidence="1">The sequence shown here is derived from an EMBL/GenBank/DDBJ whole genome shotgun (WGS) entry which is preliminary data.</text>
</comment>
<gene>
    <name evidence="1" type="ORF">EJB05_11984</name>
</gene>
<dbReference type="OrthoDB" id="684997at2759"/>
<evidence type="ECO:0000313" key="1">
    <source>
        <dbReference type="EMBL" id="TVU38602.1"/>
    </source>
</evidence>
<dbReference type="PANTHER" id="PTHR31479:SF25">
    <property type="entry name" value="OS07G0527900 PROTEIN"/>
    <property type="match status" value="1"/>
</dbReference>
<reference evidence="1 2" key="1">
    <citation type="journal article" date="2019" name="Sci. Rep.">
        <title>A high-quality genome of Eragrostis curvula grass provides insights into Poaceae evolution and supports new strategies to enhance forage quality.</title>
        <authorList>
            <person name="Carballo J."/>
            <person name="Santos B.A.C.M."/>
            <person name="Zappacosta D."/>
            <person name="Garbus I."/>
            <person name="Selva J.P."/>
            <person name="Gallo C.A."/>
            <person name="Diaz A."/>
            <person name="Albertini E."/>
            <person name="Caccamo M."/>
            <person name="Echenique V."/>
        </authorList>
    </citation>
    <scope>NUCLEOTIDE SEQUENCE [LARGE SCALE GENOMIC DNA]</scope>
    <source>
        <strain evidence="2">cv. Victoria</strain>
        <tissue evidence="1">Leaf</tissue>
    </source>
</reference>
<dbReference type="Gene3D" id="3.40.50.1820">
    <property type="entry name" value="alpha/beta hydrolase"/>
    <property type="match status" value="1"/>
</dbReference>
<feature type="non-terminal residue" evidence="1">
    <location>
        <position position="1"/>
    </location>
</feature>
<keyword evidence="2" id="KW-1185">Reference proteome</keyword>
<sequence>MGLANSLVARAWWESFHFRCNTILTDDDGLIFGAIFEHQLQQPGPAGARHHHHPSSSALPPRYIVAFRGTVSRHFKHSDMQLNLKIMTNKHHDSGRYSRAREQVGRLLDSTTGSGAMVWLAGHSLGASIALDVGRHVMEKRRRGLPTFLFNPPHVSLAPVINKLRVGEEAKRDLYVTSFMVKAALAKTVRRSHEKSMSELFEKLAPWVPEIYVHERDFVCQGFIDYFEQRQKMLERSRILRPVAEVAMKMSFRDMLISLHSSANAENGEEEPRVRPHLLPSARLWKTSSEGYPHGIRQWWQPDSRLNLRSRQYIYHGP</sequence>
<dbReference type="AlphaFoldDB" id="A0A5J9VQC8"/>
<dbReference type="Proteomes" id="UP000324897">
    <property type="component" value="Chromosome 4"/>
</dbReference>
<evidence type="ECO:0008006" key="3">
    <source>
        <dbReference type="Google" id="ProtNLM"/>
    </source>
</evidence>
<dbReference type="EMBL" id="RWGY01000007">
    <property type="protein sequence ID" value="TVU38602.1"/>
    <property type="molecule type" value="Genomic_DNA"/>
</dbReference>
<dbReference type="SUPFAM" id="SSF53474">
    <property type="entry name" value="alpha/beta-Hydrolases"/>
    <property type="match status" value="1"/>
</dbReference>
<dbReference type="PANTHER" id="PTHR31479">
    <property type="entry name" value="ALPHA/BETA-HYDROLASES SUPERFAMILY PROTEIN"/>
    <property type="match status" value="1"/>
</dbReference>
<accession>A0A5J9VQC8</accession>
<dbReference type="InterPro" id="IPR029058">
    <property type="entry name" value="AB_hydrolase_fold"/>
</dbReference>
<dbReference type="Gramene" id="TVU38602">
    <property type="protein sequence ID" value="TVU38602"/>
    <property type="gene ID" value="EJB05_11984"/>
</dbReference>